<feature type="compositionally biased region" description="Low complexity" evidence="3">
    <location>
        <begin position="276"/>
        <end position="289"/>
    </location>
</feature>
<feature type="compositionally biased region" description="Polar residues" evidence="3">
    <location>
        <begin position="80"/>
        <end position="98"/>
    </location>
</feature>
<comment type="caution">
    <text evidence="4">The sequence shown here is derived from an EMBL/GenBank/DDBJ whole genome shotgun (WGS) entry which is preliminary data.</text>
</comment>
<evidence type="ECO:0000313" key="5">
    <source>
        <dbReference type="Proteomes" id="UP000822688"/>
    </source>
</evidence>
<feature type="region of interest" description="Disordered" evidence="3">
    <location>
        <begin position="1"/>
        <end position="112"/>
    </location>
</feature>
<proteinExistence type="predicted"/>
<dbReference type="InterPro" id="IPR005202">
    <property type="entry name" value="TF_GRAS"/>
</dbReference>
<organism evidence="4 5">
    <name type="scientific">Ceratodon purpureus</name>
    <name type="common">Fire moss</name>
    <name type="synonym">Dicranum purpureum</name>
    <dbReference type="NCBI Taxonomy" id="3225"/>
    <lineage>
        <taxon>Eukaryota</taxon>
        <taxon>Viridiplantae</taxon>
        <taxon>Streptophyta</taxon>
        <taxon>Embryophyta</taxon>
        <taxon>Bryophyta</taxon>
        <taxon>Bryophytina</taxon>
        <taxon>Bryopsida</taxon>
        <taxon>Dicranidae</taxon>
        <taxon>Pseudoditrichales</taxon>
        <taxon>Ditrichaceae</taxon>
        <taxon>Ceratodon</taxon>
    </lineage>
</organism>
<evidence type="ECO:0000313" key="4">
    <source>
        <dbReference type="EMBL" id="KAG0560766.1"/>
    </source>
</evidence>
<feature type="region of interest" description="Disordered" evidence="3">
    <location>
        <begin position="200"/>
        <end position="255"/>
    </location>
</feature>
<dbReference type="AlphaFoldDB" id="A0A8T0GMI6"/>
<dbReference type="OrthoDB" id="1936938at2759"/>
<dbReference type="Proteomes" id="UP000822688">
    <property type="component" value="Chromosome 9"/>
</dbReference>
<keyword evidence="2" id="KW-0804">Transcription</keyword>
<evidence type="ECO:0000256" key="1">
    <source>
        <dbReference type="ARBA" id="ARBA00023015"/>
    </source>
</evidence>
<feature type="region of interest" description="Disordered" evidence="3">
    <location>
        <begin position="276"/>
        <end position="317"/>
    </location>
</feature>
<evidence type="ECO:0000256" key="2">
    <source>
        <dbReference type="ARBA" id="ARBA00023163"/>
    </source>
</evidence>
<dbReference type="PROSITE" id="PS50985">
    <property type="entry name" value="GRAS"/>
    <property type="match status" value="1"/>
</dbReference>
<name>A0A8T0GMI6_CERPU</name>
<keyword evidence="1" id="KW-0805">Transcription regulation</keyword>
<evidence type="ECO:0000256" key="3">
    <source>
        <dbReference type="SAM" id="MobiDB-lite"/>
    </source>
</evidence>
<protein>
    <submittedName>
        <fullName evidence="4">Uncharacterized protein</fullName>
    </submittedName>
</protein>
<dbReference type="EMBL" id="CM026430">
    <property type="protein sequence ID" value="KAG0560766.1"/>
    <property type="molecule type" value="Genomic_DNA"/>
</dbReference>
<dbReference type="PANTHER" id="PTHR31636">
    <property type="entry name" value="OSJNBA0084A10.13 PROTEIN-RELATED"/>
    <property type="match status" value="1"/>
</dbReference>
<sequence length="780" mass="84621">MMPPFGSLLEPPTNFGGGQSGSFYVKQEPVADAGRKIGMDTYPSKAAPQSAFSSYRDTHPPLRKPLQHEPSAFGPFAAPGQSSADTSVNVASRPSSDAHTPLWRPTSRHSTIQVQQYLQPSQQAAATGVLSKQKGVVEMPQQFNDALRSGNVSAMHSRSSDVGSSGLVTGIRDTTSDGFVAVSGQLKCKQECDIASTSFSAPPLTRKRSHSDLAEEESCDSELVLGIGGRASSSREGSEYRNSRASSPRKSQKCDGRLDLGSADLCLAPPVVAPECSSSSSQQEAPSSSMIEAPGVGESSKVSHSRGAYASPTESHLSFQKIKSQDASRMEGVTTTCISQAESQPTGSRCQQPVRPLLNLEVIKRECDAVERECENEDSLAQSRNHEGVELGLFPGVFAADQRRDGEGKKSEASGLQLVHLLLACADAISKNKIETAAQKLEELYSHASLFGDSMQRIAAFFTEGLAARIVGKDNAMYKTLMQQSRLDDYLSAFTTLYKVCPYFQFGHFTANQAILESVEGHSVVHIIDLDLMQGFQWPGLIQSLSERDDGPPKLKITGIGTSCTSLQDTGRRLAAFAETYGVPFEFHAVVGELEDLTPSELGAKAGEAVAVNCVMQLHRLFNGDKLQNFISGLRSIHPVMLTLVEQEANHNTSSFMGRFVEALHYYAAVFDSLDSSLPLASEERAKIEQLYFAQQIKNIVACEGADRIERHETLEVWQKRMVLAGFRQLPLSSHAITQAKLLLSLSPCDGYRLSQQAHGSISLNWQDRSLLTASTWVLD</sequence>
<reference evidence="4" key="1">
    <citation type="submission" date="2020-06" db="EMBL/GenBank/DDBJ databases">
        <title>WGS assembly of Ceratodon purpureus strain R40.</title>
        <authorList>
            <person name="Carey S.B."/>
            <person name="Jenkins J."/>
            <person name="Shu S."/>
            <person name="Lovell J.T."/>
            <person name="Sreedasyam A."/>
            <person name="Maumus F."/>
            <person name="Tiley G.P."/>
            <person name="Fernandez-Pozo N."/>
            <person name="Barry K."/>
            <person name="Chen C."/>
            <person name="Wang M."/>
            <person name="Lipzen A."/>
            <person name="Daum C."/>
            <person name="Saski C.A."/>
            <person name="Payton A.C."/>
            <person name="Mcbreen J.C."/>
            <person name="Conrad R.E."/>
            <person name="Kollar L.M."/>
            <person name="Olsson S."/>
            <person name="Huttunen S."/>
            <person name="Landis J.B."/>
            <person name="Wickett N.J."/>
            <person name="Johnson M.G."/>
            <person name="Rensing S.A."/>
            <person name="Grimwood J."/>
            <person name="Schmutz J."/>
            <person name="Mcdaniel S.F."/>
        </authorList>
    </citation>
    <scope>NUCLEOTIDE SEQUENCE</scope>
    <source>
        <strain evidence="4">R40</strain>
    </source>
</reference>
<gene>
    <name evidence="4" type="ORF">KC19_9G011600</name>
</gene>
<keyword evidence="5" id="KW-1185">Reference proteome</keyword>
<dbReference type="Pfam" id="PF03514">
    <property type="entry name" value="GRAS"/>
    <property type="match status" value="1"/>
</dbReference>
<accession>A0A8T0GMI6</accession>